<evidence type="ECO:0000256" key="2">
    <source>
        <dbReference type="SAM" id="Phobius"/>
    </source>
</evidence>
<name>A0A427AVM9_ENSVE</name>
<comment type="caution">
    <text evidence="3">The sequence shown here is derived from an EMBL/GenBank/DDBJ whole genome shotgun (WGS) entry which is preliminary data.</text>
</comment>
<protein>
    <submittedName>
        <fullName evidence="3">Uncharacterized protein</fullName>
    </submittedName>
</protein>
<keyword evidence="2" id="KW-0812">Transmembrane</keyword>
<feature type="transmembrane region" description="Helical" evidence="2">
    <location>
        <begin position="12"/>
        <end position="30"/>
    </location>
</feature>
<reference evidence="3 4" key="1">
    <citation type="journal article" date="2014" name="Agronomy (Basel)">
        <title>A Draft Genome Sequence for Ensete ventricosum, the Drought-Tolerant Tree Against Hunger.</title>
        <authorList>
            <person name="Harrison J."/>
            <person name="Moore K.A."/>
            <person name="Paszkiewicz K."/>
            <person name="Jones T."/>
            <person name="Grant M."/>
            <person name="Ambacheew D."/>
            <person name="Muzemil S."/>
            <person name="Studholme D.J."/>
        </authorList>
    </citation>
    <scope>NUCLEOTIDE SEQUENCE [LARGE SCALE GENOMIC DNA]</scope>
</reference>
<organism evidence="3 4">
    <name type="scientific">Ensete ventricosum</name>
    <name type="common">Abyssinian banana</name>
    <name type="synonym">Musa ensete</name>
    <dbReference type="NCBI Taxonomy" id="4639"/>
    <lineage>
        <taxon>Eukaryota</taxon>
        <taxon>Viridiplantae</taxon>
        <taxon>Streptophyta</taxon>
        <taxon>Embryophyta</taxon>
        <taxon>Tracheophyta</taxon>
        <taxon>Spermatophyta</taxon>
        <taxon>Magnoliopsida</taxon>
        <taxon>Liliopsida</taxon>
        <taxon>Zingiberales</taxon>
        <taxon>Musaceae</taxon>
        <taxon>Ensete</taxon>
    </lineage>
</organism>
<keyword evidence="2" id="KW-0472">Membrane</keyword>
<accession>A0A427AVM9</accession>
<evidence type="ECO:0000313" key="3">
    <source>
        <dbReference type="EMBL" id="RRT80177.1"/>
    </source>
</evidence>
<gene>
    <name evidence="3" type="ORF">B296_00024262</name>
</gene>
<evidence type="ECO:0000256" key="1">
    <source>
        <dbReference type="SAM" id="MobiDB-lite"/>
    </source>
</evidence>
<feature type="region of interest" description="Disordered" evidence="1">
    <location>
        <begin position="98"/>
        <end position="123"/>
    </location>
</feature>
<dbReference type="AlphaFoldDB" id="A0A427AVM9"/>
<keyword evidence="2" id="KW-1133">Transmembrane helix</keyword>
<sequence length="225" mass="23814">MVTLPSPSTVAAPALSLLPLPCVVISLLYLQSPSAAIFLLCRHAPATIVVALGRAAISLLYHHRTNAIPSSSARRCHLPPPPLLRPMPVEPQRCHLPPLSSSPPSVRGAPAVRPRSPALEHPPTHIPPADPLQQPMLTLNPHPLPLVTEQEKALVAALALLSDHSKRPPSAAASSLYASTTATQPHRRRYLPLQACPATSSATCGPSLSASASATQSCRRRYLPL</sequence>
<evidence type="ECO:0000313" key="4">
    <source>
        <dbReference type="Proteomes" id="UP000287651"/>
    </source>
</evidence>
<dbReference type="Proteomes" id="UP000287651">
    <property type="component" value="Unassembled WGS sequence"/>
</dbReference>
<proteinExistence type="predicted"/>
<dbReference type="EMBL" id="AMZH03001209">
    <property type="protein sequence ID" value="RRT80177.1"/>
    <property type="molecule type" value="Genomic_DNA"/>
</dbReference>